<reference evidence="1 2" key="1">
    <citation type="submission" date="2015-12" db="EMBL/GenBank/DDBJ databases">
        <title>Draft genome sequence of Moniliophthora roreri, the causal agent of frosty pod rot of cacao.</title>
        <authorList>
            <person name="Aime M.C."/>
            <person name="Diaz-Valderrama J.R."/>
            <person name="Kijpornyongpan T."/>
            <person name="Phillips-Mora W."/>
        </authorList>
    </citation>
    <scope>NUCLEOTIDE SEQUENCE [LARGE SCALE GENOMIC DNA]</scope>
    <source>
        <strain evidence="1 2">MCA 2952</strain>
    </source>
</reference>
<comment type="caution">
    <text evidence="1">The sequence shown here is derived from an EMBL/GenBank/DDBJ whole genome shotgun (WGS) entry which is preliminary data.</text>
</comment>
<dbReference type="EMBL" id="LATX01001820">
    <property type="protein sequence ID" value="KTB37762.1"/>
    <property type="molecule type" value="Genomic_DNA"/>
</dbReference>
<organism evidence="1 2">
    <name type="scientific">Moniliophthora roreri</name>
    <name type="common">Frosty pod rot fungus</name>
    <name type="synonym">Monilia roreri</name>
    <dbReference type="NCBI Taxonomy" id="221103"/>
    <lineage>
        <taxon>Eukaryota</taxon>
        <taxon>Fungi</taxon>
        <taxon>Dikarya</taxon>
        <taxon>Basidiomycota</taxon>
        <taxon>Agaricomycotina</taxon>
        <taxon>Agaricomycetes</taxon>
        <taxon>Agaricomycetidae</taxon>
        <taxon>Agaricales</taxon>
        <taxon>Marasmiineae</taxon>
        <taxon>Marasmiaceae</taxon>
        <taxon>Moniliophthora</taxon>
    </lineage>
</organism>
<dbReference type="Proteomes" id="UP000054988">
    <property type="component" value="Unassembled WGS sequence"/>
</dbReference>
<gene>
    <name evidence="1" type="ORF">WG66_9660</name>
</gene>
<dbReference type="AlphaFoldDB" id="A0A0W0FNC6"/>
<evidence type="ECO:0000313" key="1">
    <source>
        <dbReference type="EMBL" id="KTB37762.1"/>
    </source>
</evidence>
<sequence length="34" mass="3695">MPTAPGCLDVDGRDYGYRRCKQSGVVCALISYIS</sequence>
<name>A0A0W0FNC6_MONRR</name>
<evidence type="ECO:0000313" key="2">
    <source>
        <dbReference type="Proteomes" id="UP000054988"/>
    </source>
</evidence>
<accession>A0A0W0FNC6</accession>
<proteinExistence type="predicted"/>
<protein>
    <submittedName>
        <fullName evidence="1">Uncharacterized protein</fullName>
    </submittedName>
</protein>